<organism evidence="5">
    <name type="scientific">Caldiarchaeum subterraneum</name>
    <dbReference type="NCBI Taxonomy" id="311458"/>
    <lineage>
        <taxon>Archaea</taxon>
        <taxon>Nitrososphaerota</taxon>
        <taxon>Candidatus Caldarchaeales</taxon>
        <taxon>Candidatus Caldarchaeaceae</taxon>
        <taxon>Candidatus Caldarchaeum</taxon>
    </lineage>
</organism>
<evidence type="ECO:0000256" key="2">
    <source>
        <dbReference type="ARBA" id="ARBA00022741"/>
    </source>
</evidence>
<reference evidence="5" key="1">
    <citation type="journal article" date="2020" name="mSystems">
        <title>Genome- and Community-Level Interaction Insights into Carbon Utilization and Element Cycling Functions of Hydrothermarchaeota in Hydrothermal Sediment.</title>
        <authorList>
            <person name="Zhou Z."/>
            <person name="Liu Y."/>
            <person name="Xu W."/>
            <person name="Pan J."/>
            <person name="Luo Z.H."/>
            <person name="Li M."/>
        </authorList>
    </citation>
    <scope>NUCLEOTIDE SEQUENCE [LARGE SCALE GENOMIC DNA]</scope>
    <source>
        <strain evidence="5">SpSt-1084</strain>
    </source>
</reference>
<dbReference type="NCBIfam" id="TIGR01727">
    <property type="entry name" value="oligo_HPY"/>
    <property type="match status" value="1"/>
</dbReference>
<dbReference type="SMART" id="SM00382">
    <property type="entry name" value="AAA"/>
    <property type="match status" value="1"/>
</dbReference>
<feature type="domain" description="ABC transporter" evidence="4">
    <location>
        <begin position="5"/>
        <end position="255"/>
    </location>
</feature>
<dbReference type="CDD" id="cd03257">
    <property type="entry name" value="ABC_NikE_OppD_transporters"/>
    <property type="match status" value="1"/>
</dbReference>
<dbReference type="FunFam" id="3.40.50.300:FF:000016">
    <property type="entry name" value="Oligopeptide ABC transporter ATP-binding component"/>
    <property type="match status" value="1"/>
</dbReference>
<dbReference type="PROSITE" id="PS00211">
    <property type="entry name" value="ABC_TRANSPORTER_1"/>
    <property type="match status" value="1"/>
</dbReference>
<evidence type="ECO:0000256" key="1">
    <source>
        <dbReference type="ARBA" id="ARBA00022448"/>
    </source>
</evidence>
<dbReference type="InterPro" id="IPR013563">
    <property type="entry name" value="Oligopep_ABC_C"/>
</dbReference>
<dbReference type="Pfam" id="PF00005">
    <property type="entry name" value="ABC_tran"/>
    <property type="match status" value="1"/>
</dbReference>
<dbReference type="GO" id="GO:0015833">
    <property type="term" value="P:peptide transport"/>
    <property type="evidence" value="ECO:0007669"/>
    <property type="project" value="InterPro"/>
</dbReference>
<evidence type="ECO:0000256" key="3">
    <source>
        <dbReference type="ARBA" id="ARBA00022840"/>
    </source>
</evidence>
<accession>A0A7C5YFC7</accession>
<keyword evidence="1" id="KW-0813">Transport</keyword>
<dbReference type="InterPro" id="IPR017871">
    <property type="entry name" value="ABC_transporter-like_CS"/>
</dbReference>
<dbReference type="InterPro" id="IPR003439">
    <property type="entry name" value="ABC_transporter-like_ATP-bd"/>
</dbReference>
<dbReference type="EMBL" id="DRXS01000131">
    <property type="protein sequence ID" value="HHR40661.1"/>
    <property type="molecule type" value="Genomic_DNA"/>
</dbReference>
<dbReference type="AlphaFoldDB" id="A0A7C5YFC7"/>
<protein>
    <submittedName>
        <fullName evidence="5">ABC transporter ATP-binding protein</fullName>
    </submittedName>
</protein>
<dbReference type="GO" id="GO:0005524">
    <property type="term" value="F:ATP binding"/>
    <property type="evidence" value="ECO:0007669"/>
    <property type="project" value="UniProtKB-KW"/>
</dbReference>
<dbReference type="PANTHER" id="PTHR43776">
    <property type="entry name" value="TRANSPORT ATP-BINDING PROTEIN"/>
    <property type="match status" value="1"/>
</dbReference>
<dbReference type="GO" id="GO:0055085">
    <property type="term" value="P:transmembrane transport"/>
    <property type="evidence" value="ECO:0007669"/>
    <property type="project" value="UniProtKB-ARBA"/>
</dbReference>
<dbReference type="InterPro" id="IPR027417">
    <property type="entry name" value="P-loop_NTPase"/>
</dbReference>
<dbReference type="PANTHER" id="PTHR43776:SF8">
    <property type="entry name" value="ABC TRANSPORTER, ATP-BINDING PROTEIN"/>
    <property type="match status" value="1"/>
</dbReference>
<sequence>MTEFIKVENLKVYFPIRKLFKTIGMVKAVDDASLSINKGETVALVGESGCGKTTFGKALLGAVKPYSGKIFFDGIDINNVDGSELRKIRRRVGAIFQDPYSSLNPMFTIYRIVEEPLVVHGIGTPKEREEMVMKALEDVKLIPTSDFAYKYPHQLSGGQRQRVAIARAIISKPEFIVADEPVTMLDASIRVEILLLLREIQRKLSLTMVYITHDIATAKYFSDRIVVMYAGKFVETGPTKEVLRNPKHPYTQFLIEAIPDPDPRNRLVLRKVVAGEPPSLINPPSGCRFYPRCPFYMKGKCETAVPPMFQTGENRFSACFLHEVEAPPSKQA</sequence>
<dbReference type="InterPro" id="IPR003593">
    <property type="entry name" value="AAA+_ATPase"/>
</dbReference>
<dbReference type="GO" id="GO:0016887">
    <property type="term" value="F:ATP hydrolysis activity"/>
    <property type="evidence" value="ECO:0007669"/>
    <property type="project" value="InterPro"/>
</dbReference>
<proteinExistence type="predicted"/>
<dbReference type="InterPro" id="IPR050319">
    <property type="entry name" value="ABC_transp_ATP-bind"/>
</dbReference>
<dbReference type="Gene3D" id="3.40.50.300">
    <property type="entry name" value="P-loop containing nucleotide triphosphate hydrolases"/>
    <property type="match status" value="1"/>
</dbReference>
<keyword evidence="3 5" id="KW-0067">ATP-binding</keyword>
<gene>
    <name evidence="5" type="ORF">ENM42_02405</name>
</gene>
<dbReference type="PROSITE" id="PS50893">
    <property type="entry name" value="ABC_TRANSPORTER_2"/>
    <property type="match status" value="1"/>
</dbReference>
<name>A0A7C5YFC7_CALS0</name>
<dbReference type="Pfam" id="PF08352">
    <property type="entry name" value="oligo_HPY"/>
    <property type="match status" value="1"/>
</dbReference>
<keyword evidence="2" id="KW-0547">Nucleotide-binding</keyword>
<comment type="caution">
    <text evidence="5">The sequence shown here is derived from an EMBL/GenBank/DDBJ whole genome shotgun (WGS) entry which is preliminary data.</text>
</comment>
<evidence type="ECO:0000259" key="4">
    <source>
        <dbReference type="PROSITE" id="PS50893"/>
    </source>
</evidence>
<evidence type="ECO:0000313" key="5">
    <source>
        <dbReference type="EMBL" id="HHR40661.1"/>
    </source>
</evidence>
<dbReference type="SUPFAM" id="SSF52540">
    <property type="entry name" value="P-loop containing nucleoside triphosphate hydrolases"/>
    <property type="match status" value="1"/>
</dbReference>